<dbReference type="GO" id="GO:0005576">
    <property type="term" value="C:extracellular region"/>
    <property type="evidence" value="ECO:0007669"/>
    <property type="project" value="UniProtKB-SubCell"/>
</dbReference>
<keyword evidence="4" id="KW-0732">Signal</keyword>
<dbReference type="InterPro" id="IPR003112">
    <property type="entry name" value="Olfac-like_dom"/>
</dbReference>
<feature type="chain" id="PRO_5044873277" description="Olfactomedin-like domain-containing protein" evidence="4">
    <location>
        <begin position="20"/>
        <end position="495"/>
    </location>
</feature>
<protein>
    <recommendedName>
        <fullName evidence="5">Olfactomedin-like domain-containing protein</fullName>
    </recommendedName>
</protein>
<dbReference type="SMART" id="SM00284">
    <property type="entry name" value="OLF"/>
    <property type="match status" value="1"/>
</dbReference>
<evidence type="ECO:0000313" key="7">
    <source>
        <dbReference type="Proteomes" id="UP001634394"/>
    </source>
</evidence>
<dbReference type="Pfam" id="PF02191">
    <property type="entry name" value="OLF"/>
    <property type="match status" value="1"/>
</dbReference>
<dbReference type="Proteomes" id="UP001634394">
    <property type="component" value="Unassembled WGS sequence"/>
</dbReference>
<evidence type="ECO:0000256" key="1">
    <source>
        <dbReference type="ARBA" id="ARBA00004613"/>
    </source>
</evidence>
<proteinExistence type="predicted"/>
<keyword evidence="2" id="KW-0964">Secreted</keyword>
<feature type="signal peptide" evidence="4">
    <location>
        <begin position="1"/>
        <end position="19"/>
    </location>
</feature>
<evidence type="ECO:0000256" key="3">
    <source>
        <dbReference type="PROSITE-ProRule" id="PRU00446"/>
    </source>
</evidence>
<name>A0ABD3V6U7_SINWO</name>
<gene>
    <name evidence="6" type="ORF">ACJMK2_012007</name>
</gene>
<reference evidence="6 7" key="1">
    <citation type="submission" date="2024-11" db="EMBL/GenBank/DDBJ databases">
        <title>Chromosome-level genome assembly of the freshwater bivalve Anodonta woodiana.</title>
        <authorList>
            <person name="Chen X."/>
        </authorList>
    </citation>
    <scope>NUCLEOTIDE SEQUENCE [LARGE SCALE GENOMIC DNA]</scope>
    <source>
        <strain evidence="6">MN2024</strain>
        <tissue evidence="6">Gills</tissue>
    </source>
</reference>
<dbReference type="EMBL" id="JBJQND010000013">
    <property type="protein sequence ID" value="KAL3857329.1"/>
    <property type="molecule type" value="Genomic_DNA"/>
</dbReference>
<dbReference type="PANTHER" id="PTHR23192:SF87">
    <property type="entry name" value="AMASSIN-3"/>
    <property type="match status" value="1"/>
</dbReference>
<comment type="caution">
    <text evidence="6">The sequence shown here is derived from an EMBL/GenBank/DDBJ whole genome shotgun (WGS) entry which is preliminary data.</text>
</comment>
<comment type="caution">
    <text evidence="3">Lacks conserved residue(s) required for the propagation of feature annotation.</text>
</comment>
<evidence type="ECO:0000313" key="6">
    <source>
        <dbReference type="EMBL" id="KAL3857329.1"/>
    </source>
</evidence>
<evidence type="ECO:0000256" key="4">
    <source>
        <dbReference type="SAM" id="SignalP"/>
    </source>
</evidence>
<keyword evidence="7" id="KW-1185">Reference proteome</keyword>
<dbReference type="AlphaFoldDB" id="A0ABD3V6U7"/>
<dbReference type="PROSITE" id="PS51132">
    <property type="entry name" value="OLF"/>
    <property type="match status" value="1"/>
</dbReference>
<sequence length="495" mass="56350">MYGIVYFVLASIPYDLCWAQDSTKKCSYEFLTKSDTVRISCSEGAVLNIRDQFGNLLLSSETERKSDRPIILQLNTSSVTTIRDEGEKAMEKLKDAAVLLRKSRERMSSQINKLNNLTTLLQKGDSELKRDLDTLREKDLSSPLVRESIIAAIQNQYNFVRMGLLTQNAQLTELISATVTLTTSILKTARASLSQAGLTDVRFDLLNQTLQNISNMMPGGFGKGIFFGEHTVFCPQELVSISKVGTIVVIGTEQGAVMRDPFTIDKMWVTFGYTDINQITEYNSLKDLKFELVGKTYELPFFCIGTGHVVFKKALFCQKMFTSKIVKYDLAQNRWMGERQLENVGVHNTYPYQSGKFSDIDFAVDELGLWMVYATNESKGNIVISKINPDDLSFEQTWITEIPKRSVGNTFMICGILYATDSYEQIPTYIKYMYDTNTVKEKILTEKQLPFRNSLKSEYARVYTLDYSPADRVLYSWNHGHVEIFPVSFSREDEP</sequence>
<comment type="subcellular location">
    <subcellularLocation>
        <location evidence="1">Secreted</location>
    </subcellularLocation>
</comment>
<organism evidence="6 7">
    <name type="scientific">Sinanodonta woodiana</name>
    <name type="common">Chinese pond mussel</name>
    <name type="synonym">Anodonta woodiana</name>
    <dbReference type="NCBI Taxonomy" id="1069815"/>
    <lineage>
        <taxon>Eukaryota</taxon>
        <taxon>Metazoa</taxon>
        <taxon>Spiralia</taxon>
        <taxon>Lophotrochozoa</taxon>
        <taxon>Mollusca</taxon>
        <taxon>Bivalvia</taxon>
        <taxon>Autobranchia</taxon>
        <taxon>Heteroconchia</taxon>
        <taxon>Palaeoheterodonta</taxon>
        <taxon>Unionida</taxon>
        <taxon>Unionoidea</taxon>
        <taxon>Unionidae</taxon>
        <taxon>Unioninae</taxon>
        <taxon>Sinanodonta</taxon>
    </lineage>
</organism>
<dbReference type="InterPro" id="IPR050605">
    <property type="entry name" value="Olfactomedin-like_domain"/>
</dbReference>
<feature type="domain" description="Olfactomedin-like" evidence="5">
    <location>
        <begin position="233"/>
        <end position="491"/>
    </location>
</feature>
<evidence type="ECO:0000256" key="2">
    <source>
        <dbReference type="ARBA" id="ARBA00022525"/>
    </source>
</evidence>
<dbReference type="PANTHER" id="PTHR23192">
    <property type="entry name" value="OLFACTOMEDIN-RELATED"/>
    <property type="match status" value="1"/>
</dbReference>
<evidence type="ECO:0000259" key="5">
    <source>
        <dbReference type="PROSITE" id="PS51132"/>
    </source>
</evidence>
<accession>A0ABD3V6U7</accession>